<dbReference type="GO" id="GO:0008270">
    <property type="term" value="F:zinc ion binding"/>
    <property type="evidence" value="ECO:0007669"/>
    <property type="project" value="UniProtKB-UniRule"/>
</dbReference>
<comment type="caution">
    <text evidence="6">The sequence shown here is derived from an EMBL/GenBank/DDBJ whole genome shotgun (WGS) entry which is preliminary data.</text>
</comment>
<evidence type="ECO:0000313" key="7">
    <source>
        <dbReference type="Proteomes" id="UP000051658"/>
    </source>
</evidence>
<reference evidence="6 7" key="1">
    <citation type="journal article" date="2015" name="Genome Announc.">
        <title>Expanding the biotechnology potential of lactobacilli through comparative genomics of 213 strains and associated genera.</title>
        <authorList>
            <person name="Sun Z."/>
            <person name="Harris H.M."/>
            <person name="McCann A."/>
            <person name="Guo C."/>
            <person name="Argimon S."/>
            <person name="Zhang W."/>
            <person name="Yang X."/>
            <person name="Jeffery I.B."/>
            <person name="Cooney J.C."/>
            <person name="Kagawa T.F."/>
            <person name="Liu W."/>
            <person name="Song Y."/>
            <person name="Salvetti E."/>
            <person name="Wrobel A."/>
            <person name="Rasinkangas P."/>
            <person name="Parkhill J."/>
            <person name="Rea M.C."/>
            <person name="O'Sullivan O."/>
            <person name="Ritari J."/>
            <person name="Douillard F.P."/>
            <person name="Paul Ross R."/>
            <person name="Yang R."/>
            <person name="Briner A.E."/>
            <person name="Felis G.E."/>
            <person name="de Vos W.M."/>
            <person name="Barrangou R."/>
            <person name="Klaenhammer T.R."/>
            <person name="Caufield P.W."/>
            <person name="Cui Y."/>
            <person name="Zhang H."/>
            <person name="O'Toole P.W."/>
        </authorList>
    </citation>
    <scope>NUCLEOTIDE SEQUENCE [LARGE SCALE GENOMIC DNA]</scope>
    <source>
        <strain evidence="6 7">DSM 20623</strain>
    </source>
</reference>
<dbReference type="InterPro" id="IPR006640">
    <property type="entry name" value="SprT-like_domain"/>
</dbReference>
<dbReference type="Proteomes" id="UP000051658">
    <property type="component" value="Unassembled WGS sequence"/>
</dbReference>
<dbReference type="EMBL" id="JQBS01000001">
    <property type="protein sequence ID" value="KRN57849.1"/>
    <property type="molecule type" value="Genomic_DNA"/>
</dbReference>
<evidence type="ECO:0000256" key="1">
    <source>
        <dbReference type="ARBA" id="ARBA00022490"/>
    </source>
</evidence>
<keyword evidence="1 4" id="KW-0963">Cytoplasm</keyword>
<dbReference type="Pfam" id="PF10263">
    <property type="entry name" value="SprT-like"/>
    <property type="match status" value="1"/>
</dbReference>
<dbReference type="Pfam" id="PF17283">
    <property type="entry name" value="Zn_ribbon_SprT"/>
    <property type="match status" value="1"/>
</dbReference>
<dbReference type="NCBIfam" id="NF003339">
    <property type="entry name" value="PRK04351.1"/>
    <property type="match status" value="1"/>
</dbReference>
<gene>
    <name evidence="6" type="ORF">IV74_GL001104</name>
</gene>
<comment type="cofactor">
    <cofactor evidence="4">
        <name>Zn(2+)</name>
        <dbReference type="ChEBI" id="CHEBI:29105"/>
    </cofactor>
    <text evidence="4">Binds 1 zinc ion.</text>
</comment>
<dbReference type="GO" id="GO:0005737">
    <property type="term" value="C:cytoplasm"/>
    <property type="evidence" value="ECO:0007669"/>
    <property type="project" value="UniProtKB-SubCell"/>
</dbReference>
<feature type="binding site" evidence="4">
    <location>
        <position position="71"/>
    </location>
    <ligand>
        <name>Zn(2+)</name>
        <dbReference type="ChEBI" id="CHEBI:29105"/>
    </ligand>
</feature>
<feature type="active site" evidence="4">
    <location>
        <position position="68"/>
    </location>
</feature>
<keyword evidence="7" id="KW-1185">Reference proteome</keyword>
<sequence length="154" mass="18180">MNQKELQLLVESISIKDFQRPFNHQATFNSRLKTTGGRYHLNTHHLDFNLKVLETFGMEEFIGVVKHELCHYHLHLSGGGYQHKDADFKRLLKQVGGSRYVQSLKPKDQKQAYWVYQCQQCKNSLYRKRRFNTARYVCGQCKGKLVLKSERVEM</sequence>
<dbReference type="eggNOG" id="COG3091">
    <property type="taxonomic scope" value="Bacteria"/>
</dbReference>
<dbReference type="GeneID" id="89589612"/>
<name>A0A0R2HYI0_CARDV</name>
<evidence type="ECO:0000313" key="6">
    <source>
        <dbReference type="EMBL" id="KRN57849.1"/>
    </source>
</evidence>
<evidence type="ECO:0000256" key="2">
    <source>
        <dbReference type="ARBA" id="ARBA00022723"/>
    </source>
</evidence>
<evidence type="ECO:0000259" key="5">
    <source>
        <dbReference type="SMART" id="SM00731"/>
    </source>
</evidence>
<evidence type="ECO:0000256" key="4">
    <source>
        <dbReference type="HAMAP-Rule" id="MF_00745"/>
    </source>
</evidence>
<proteinExistence type="inferred from homology"/>
<dbReference type="AlphaFoldDB" id="A0A0R2HYI0"/>
<protein>
    <recommendedName>
        <fullName evidence="4">Protein SprT-like</fullName>
    </recommendedName>
</protein>
<comment type="similarity">
    <text evidence="4">Belongs to the SprT family.</text>
</comment>
<feature type="domain" description="SprT-like" evidence="5">
    <location>
        <begin position="4"/>
        <end position="148"/>
    </location>
</feature>
<feature type="binding site" evidence="4">
    <location>
        <position position="67"/>
    </location>
    <ligand>
        <name>Zn(2+)</name>
        <dbReference type="ChEBI" id="CHEBI:29105"/>
    </ligand>
</feature>
<dbReference type="PATRIC" id="fig|1449336.4.peg.1129"/>
<evidence type="ECO:0000256" key="3">
    <source>
        <dbReference type="ARBA" id="ARBA00022833"/>
    </source>
</evidence>
<dbReference type="RefSeq" id="WP_034568404.1">
    <property type="nucleotide sequence ID" value="NZ_JQBS01000001.1"/>
</dbReference>
<accession>A0A0R2HYI0</accession>
<dbReference type="InterPro" id="IPR035240">
    <property type="entry name" value="SprT_Zn_ribbon"/>
</dbReference>
<keyword evidence="2 4" id="KW-0479">Metal-binding</keyword>
<dbReference type="InterPro" id="IPR023524">
    <property type="entry name" value="Uncharacterised_SprT-like"/>
</dbReference>
<dbReference type="SMART" id="SM00731">
    <property type="entry name" value="SprT"/>
    <property type="match status" value="1"/>
</dbReference>
<dbReference type="HAMAP" id="MF_00745">
    <property type="entry name" value="SprT_like"/>
    <property type="match status" value="1"/>
</dbReference>
<organism evidence="6 7">
    <name type="scientific">Carnobacterium divergens DSM 20623</name>
    <dbReference type="NCBI Taxonomy" id="1449336"/>
    <lineage>
        <taxon>Bacteria</taxon>
        <taxon>Bacillati</taxon>
        <taxon>Bacillota</taxon>
        <taxon>Bacilli</taxon>
        <taxon>Lactobacillales</taxon>
        <taxon>Carnobacteriaceae</taxon>
        <taxon>Carnobacterium</taxon>
    </lineage>
</organism>
<keyword evidence="3 4" id="KW-0862">Zinc</keyword>
<comment type="subcellular location">
    <subcellularLocation>
        <location evidence="4">Cytoplasm</location>
    </subcellularLocation>
</comment>
<dbReference type="GO" id="GO:0006950">
    <property type="term" value="P:response to stress"/>
    <property type="evidence" value="ECO:0007669"/>
    <property type="project" value="UniProtKB-ARBA"/>
</dbReference>